<dbReference type="InterPro" id="IPR026960">
    <property type="entry name" value="RVT-Znf"/>
</dbReference>
<name>A0A835MJE7_9ROSI</name>
<protein>
    <recommendedName>
        <fullName evidence="5">Reverse transcriptase zinc-binding domain-containing protein</fullName>
    </recommendedName>
</protein>
<dbReference type="InterPro" id="IPR005135">
    <property type="entry name" value="Endo/exonuclease/phosphatase"/>
</dbReference>
<organism evidence="3 4">
    <name type="scientific">Salix dunnii</name>
    <dbReference type="NCBI Taxonomy" id="1413687"/>
    <lineage>
        <taxon>Eukaryota</taxon>
        <taxon>Viridiplantae</taxon>
        <taxon>Streptophyta</taxon>
        <taxon>Embryophyta</taxon>
        <taxon>Tracheophyta</taxon>
        <taxon>Spermatophyta</taxon>
        <taxon>Magnoliopsida</taxon>
        <taxon>eudicotyledons</taxon>
        <taxon>Gunneridae</taxon>
        <taxon>Pentapetalae</taxon>
        <taxon>rosids</taxon>
        <taxon>fabids</taxon>
        <taxon>Malpighiales</taxon>
        <taxon>Salicaceae</taxon>
        <taxon>Saliceae</taxon>
        <taxon>Salix</taxon>
    </lineage>
</organism>
<keyword evidence="4" id="KW-1185">Reference proteome</keyword>
<sequence>MPATNAPPQNKPSSWAEKVRVSDSSMRCNLEQMARRPAGSILKIPQDMQLADGLSMAASMVGKPIASDVATMQCTRLEFARVCVEIDAEVPLVHNFKVMSTLSEDPISVDVSYEWKPARCATCRVFGHSCKSSERQEDLTVKDQEGEQIALNDIPSKGTAEKEGTIAVPDPELVIAKVLPKDLIIREAEVSSTETHQNTHKVGDTQTTPHEYPTICLENKMASLTRSWNIRGLNTSQSQYQVLQWINKNNLDVLGLLETRIKEPNLAAVQANFLPSRWEAISNISYNPICRIILGWNSQKFKVQLVHASAQWITCSIRSPNNVEVLKITIVYASNSYKERTVLWHYLLDSSVSYAAIPWAIMGDFNATLRPGDCCGGSNNWGSHHNDFSNCILQASLQQIPYSGLRLSWHNGQSGSGSIMKKLDWIFGNLPLMIKWPETKAKFLPRGASDHSAMVLSLGAKKPRAKPSFKFLNQWSKHDDFLPIQRIVGNPIFQLTTKLNILKNRLRIKHKQTTSHISHKVFKAKEAWERAQMELDRDPQRDDLKIMERQLANQFMVLSMEEEAMFKQRARVQWLKLGDKNTKFFHRTLIHRRAQNSINSMQRDNGMICTDMDEMGSMAVNYYKNLLSSSHDLGGLSVDDLYCRSFSEEAQLRLEGGLWTFPHGNARLQEMWDSILFQPNSSQEDVYVWTKSASGNCLIKSVWETFRAVGTREDSARILWHPWHIPRHSFVLWLAARGRLRTLDRIHNDAVDQRRCILCCDQDESHNHLFFSCKFSSEVWTGVATRGQIQWSHLLWTQAWEEALHTFDNMKNPWHRVAGIVIASAIYHIWKE</sequence>
<gene>
    <name evidence="3" type="ORF">SADUNF_Sadunf17G0006000</name>
</gene>
<dbReference type="Proteomes" id="UP000657918">
    <property type="component" value="Unassembled WGS sequence"/>
</dbReference>
<proteinExistence type="predicted"/>
<evidence type="ECO:0008006" key="5">
    <source>
        <dbReference type="Google" id="ProtNLM"/>
    </source>
</evidence>
<dbReference type="SUPFAM" id="SSF56219">
    <property type="entry name" value="DNase I-like"/>
    <property type="match status" value="1"/>
</dbReference>
<evidence type="ECO:0000259" key="1">
    <source>
        <dbReference type="Pfam" id="PF03372"/>
    </source>
</evidence>
<evidence type="ECO:0000313" key="4">
    <source>
        <dbReference type="Proteomes" id="UP000657918"/>
    </source>
</evidence>
<dbReference type="AlphaFoldDB" id="A0A835MJE7"/>
<reference evidence="3 4" key="1">
    <citation type="submission" date="2020-10" db="EMBL/GenBank/DDBJ databases">
        <title>Plant Genome Project.</title>
        <authorList>
            <person name="Zhang R.-G."/>
        </authorList>
    </citation>
    <scope>NUCLEOTIDE SEQUENCE [LARGE SCALE GENOMIC DNA]</scope>
    <source>
        <strain evidence="3">FAFU-HL-1</strain>
        <tissue evidence="3">Leaf</tissue>
    </source>
</reference>
<dbReference type="PANTHER" id="PTHR33710">
    <property type="entry name" value="BNAC02G09200D PROTEIN"/>
    <property type="match status" value="1"/>
</dbReference>
<dbReference type="PANTHER" id="PTHR33710:SF71">
    <property type="entry name" value="ENDONUCLEASE_EXONUCLEASE_PHOSPHATASE DOMAIN-CONTAINING PROTEIN"/>
    <property type="match status" value="1"/>
</dbReference>
<accession>A0A835MJE7</accession>
<dbReference type="OrthoDB" id="849727at2759"/>
<dbReference type="Pfam" id="PF03372">
    <property type="entry name" value="Exo_endo_phos"/>
    <property type="match status" value="1"/>
</dbReference>
<comment type="caution">
    <text evidence="3">The sequence shown here is derived from an EMBL/GenBank/DDBJ whole genome shotgun (WGS) entry which is preliminary data.</text>
</comment>
<dbReference type="Gene3D" id="3.60.10.10">
    <property type="entry name" value="Endonuclease/exonuclease/phosphatase"/>
    <property type="match status" value="1"/>
</dbReference>
<feature type="domain" description="Endonuclease/exonuclease/phosphatase" evidence="1">
    <location>
        <begin position="227"/>
        <end position="451"/>
    </location>
</feature>
<evidence type="ECO:0000313" key="3">
    <source>
        <dbReference type="EMBL" id="KAF9663126.1"/>
    </source>
</evidence>
<dbReference type="Pfam" id="PF13966">
    <property type="entry name" value="zf-RVT"/>
    <property type="match status" value="1"/>
</dbReference>
<feature type="domain" description="Reverse transcriptase zinc-binding" evidence="2">
    <location>
        <begin position="699"/>
        <end position="780"/>
    </location>
</feature>
<dbReference type="EMBL" id="JADGMS010000017">
    <property type="protein sequence ID" value="KAF9663126.1"/>
    <property type="molecule type" value="Genomic_DNA"/>
</dbReference>
<dbReference type="InterPro" id="IPR036691">
    <property type="entry name" value="Endo/exonu/phosph_ase_sf"/>
</dbReference>
<evidence type="ECO:0000259" key="2">
    <source>
        <dbReference type="Pfam" id="PF13966"/>
    </source>
</evidence>
<dbReference type="GO" id="GO:0003824">
    <property type="term" value="F:catalytic activity"/>
    <property type="evidence" value="ECO:0007669"/>
    <property type="project" value="InterPro"/>
</dbReference>